<dbReference type="GO" id="GO:0016491">
    <property type="term" value="F:oxidoreductase activity"/>
    <property type="evidence" value="ECO:0007669"/>
    <property type="project" value="UniProtKB-KW"/>
</dbReference>
<evidence type="ECO:0000256" key="3">
    <source>
        <dbReference type="ARBA" id="ARBA00023002"/>
    </source>
</evidence>
<gene>
    <name evidence="4" type="ORF">ARMOST_15105</name>
</gene>
<name>A0A284RSI3_ARMOS</name>
<dbReference type="AlphaFoldDB" id="A0A284RSI3"/>
<organism evidence="4 5">
    <name type="scientific">Armillaria ostoyae</name>
    <name type="common">Armillaria root rot fungus</name>
    <dbReference type="NCBI Taxonomy" id="47428"/>
    <lineage>
        <taxon>Eukaryota</taxon>
        <taxon>Fungi</taxon>
        <taxon>Dikarya</taxon>
        <taxon>Basidiomycota</taxon>
        <taxon>Agaricomycotina</taxon>
        <taxon>Agaricomycetes</taxon>
        <taxon>Agaricomycetidae</taxon>
        <taxon>Agaricales</taxon>
        <taxon>Marasmiineae</taxon>
        <taxon>Physalacriaceae</taxon>
        <taxon>Armillaria</taxon>
    </lineage>
</organism>
<evidence type="ECO:0000313" key="5">
    <source>
        <dbReference type="Proteomes" id="UP000219338"/>
    </source>
</evidence>
<comment type="similarity">
    <text evidence="1">Belongs to the short-chain dehydrogenases/reductases (SDR) family.</text>
</comment>
<dbReference type="PANTHER" id="PTHR43618:SF4">
    <property type="entry name" value="SHORT CHAIN DEHYDROGENASE_REDUCTASE FAMILY (AFU_ORTHOLOGUE AFUA_7G04540)"/>
    <property type="match status" value="1"/>
</dbReference>
<evidence type="ECO:0000313" key="4">
    <source>
        <dbReference type="EMBL" id="SJL11698.1"/>
    </source>
</evidence>
<protein>
    <recommendedName>
        <fullName evidence="6">Dehydrogenases with different specificities (Related to short-chain alcohol dehydrogenases)</fullName>
    </recommendedName>
</protein>
<evidence type="ECO:0000256" key="2">
    <source>
        <dbReference type="ARBA" id="ARBA00022857"/>
    </source>
</evidence>
<dbReference type="EMBL" id="FUEG01000015">
    <property type="protein sequence ID" value="SJL11698.1"/>
    <property type="molecule type" value="Genomic_DNA"/>
</dbReference>
<dbReference type="Pfam" id="PF00106">
    <property type="entry name" value="adh_short"/>
    <property type="match status" value="1"/>
</dbReference>
<dbReference type="OrthoDB" id="3819888at2759"/>
<evidence type="ECO:0000256" key="1">
    <source>
        <dbReference type="ARBA" id="ARBA00006484"/>
    </source>
</evidence>
<keyword evidence="2" id="KW-0521">NADP</keyword>
<dbReference type="OMA" id="WILACEV"/>
<accession>A0A284RSI3</accession>
<keyword evidence="5" id="KW-1185">Reference proteome</keyword>
<dbReference type="InterPro" id="IPR036291">
    <property type="entry name" value="NAD(P)-bd_dom_sf"/>
</dbReference>
<proteinExistence type="inferred from homology"/>
<dbReference type="CDD" id="cd05233">
    <property type="entry name" value="SDR_c"/>
    <property type="match status" value="1"/>
</dbReference>
<dbReference type="PANTHER" id="PTHR43618">
    <property type="entry name" value="7-ALPHA-HYDROXYSTEROID DEHYDROGENASE"/>
    <property type="match status" value="1"/>
</dbReference>
<dbReference type="Gene3D" id="3.40.50.720">
    <property type="entry name" value="NAD(P)-binding Rossmann-like Domain"/>
    <property type="match status" value="1"/>
</dbReference>
<dbReference type="InterPro" id="IPR052178">
    <property type="entry name" value="Sec_Metab_Biosynth_SDR"/>
</dbReference>
<sequence>MADLNMATVMSLSGRVGLVTGGGTGIGFMIAKAFAANGAKVYITGRRLDVLEKAAASVTGVPGSVVPIQMDVTDEESVKAGAKHIEGVDGKLDILVNNAGIGGSLRDPDFTAKKLAATDPFEPETVQTWTDIFALNTIAPFFIVRAFQSLLIKGAQSRHEGTASVINVAYPVTKVALDKLTLVLGTSFAQRGIPIRVNVLAPGVFASQLVSPELLEEIKTKPFPGMVAPIPAKRQGTEVEMGMTAVYLAASDYTNGAVLSVDGGVSNIMESKMPVVVHGLFFQTEAAGPWICPKSNSSERDTACRLRRFGGKSWVSPEFKVQDV</sequence>
<dbReference type="PRINTS" id="PR00081">
    <property type="entry name" value="GDHRDH"/>
</dbReference>
<keyword evidence="3" id="KW-0560">Oxidoreductase</keyword>
<evidence type="ECO:0008006" key="6">
    <source>
        <dbReference type="Google" id="ProtNLM"/>
    </source>
</evidence>
<dbReference type="InterPro" id="IPR002347">
    <property type="entry name" value="SDR_fam"/>
</dbReference>
<dbReference type="Proteomes" id="UP000219338">
    <property type="component" value="Unassembled WGS sequence"/>
</dbReference>
<dbReference type="SUPFAM" id="SSF51735">
    <property type="entry name" value="NAD(P)-binding Rossmann-fold domains"/>
    <property type="match status" value="1"/>
</dbReference>
<reference evidence="5" key="1">
    <citation type="journal article" date="2017" name="Nat. Ecol. Evol.">
        <title>Genome expansion and lineage-specific genetic innovations in the forest pathogenic fungi Armillaria.</title>
        <authorList>
            <person name="Sipos G."/>
            <person name="Prasanna A.N."/>
            <person name="Walter M.C."/>
            <person name="O'Connor E."/>
            <person name="Balint B."/>
            <person name="Krizsan K."/>
            <person name="Kiss B."/>
            <person name="Hess J."/>
            <person name="Varga T."/>
            <person name="Slot J."/>
            <person name="Riley R."/>
            <person name="Boka B."/>
            <person name="Rigling D."/>
            <person name="Barry K."/>
            <person name="Lee J."/>
            <person name="Mihaltcheva S."/>
            <person name="LaButti K."/>
            <person name="Lipzen A."/>
            <person name="Waldron R."/>
            <person name="Moloney N.M."/>
            <person name="Sperisen C."/>
            <person name="Kredics L."/>
            <person name="Vagvoelgyi C."/>
            <person name="Patrignani A."/>
            <person name="Fitzpatrick D."/>
            <person name="Nagy I."/>
            <person name="Doyle S."/>
            <person name="Anderson J.B."/>
            <person name="Grigoriev I.V."/>
            <person name="Gueldener U."/>
            <person name="Muensterkoetter M."/>
            <person name="Nagy L.G."/>
        </authorList>
    </citation>
    <scope>NUCLEOTIDE SEQUENCE [LARGE SCALE GENOMIC DNA]</scope>
    <source>
        <strain evidence="5">C18/9</strain>
    </source>
</reference>
<dbReference type="STRING" id="47428.A0A284RSI3"/>